<proteinExistence type="predicted"/>
<evidence type="ECO:0000313" key="2">
    <source>
        <dbReference type="Proteomes" id="UP001054945"/>
    </source>
</evidence>
<comment type="caution">
    <text evidence="1">The sequence shown here is derived from an EMBL/GenBank/DDBJ whole genome shotgun (WGS) entry which is preliminary data.</text>
</comment>
<dbReference type="Proteomes" id="UP001054945">
    <property type="component" value="Unassembled WGS sequence"/>
</dbReference>
<dbReference type="AlphaFoldDB" id="A0AAV4PDF6"/>
<sequence>MFIKSCPMEIRVKSAAKKADSQIRKAPQGLLTELGLFLTTALTASASPFERAINDRFGFCRVNPERRARGGTRSGCLWF</sequence>
<reference evidence="1 2" key="1">
    <citation type="submission" date="2021-06" db="EMBL/GenBank/DDBJ databases">
        <title>Caerostris extrusa draft genome.</title>
        <authorList>
            <person name="Kono N."/>
            <person name="Arakawa K."/>
        </authorList>
    </citation>
    <scope>NUCLEOTIDE SEQUENCE [LARGE SCALE GENOMIC DNA]</scope>
</reference>
<evidence type="ECO:0000313" key="1">
    <source>
        <dbReference type="EMBL" id="GIX93929.1"/>
    </source>
</evidence>
<keyword evidence="2" id="KW-1185">Reference proteome</keyword>
<accession>A0AAV4PDF6</accession>
<name>A0AAV4PDF6_CAEEX</name>
<gene>
    <name evidence="1" type="ORF">CEXT_382951</name>
</gene>
<organism evidence="1 2">
    <name type="scientific">Caerostris extrusa</name>
    <name type="common">Bark spider</name>
    <name type="synonym">Caerostris bankana</name>
    <dbReference type="NCBI Taxonomy" id="172846"/>
    <lineage>
        <taxon>Eukaryota</taxon>
        <taxon>Metazoa</taxon>
        <taxon>Ecdysozoa</taxon>
        <taxon>Arthropoda</taxon>
        <taxon>Chelicerata</taxon>
        <taxon>Arachnida</taxon>
        <taxon>Araneae</taxon>
        <taxon>Araneomorphae</taxon>
        <taxon>Entelegynae</taxon>
        <taxon>Araneoidea</taxon>
        <taxon>Araneidae</taxon>
        <taxon>Caerostris</taxon>
    </lineage>
</organism>
<dbReference type="EMBL" id="BPLR01004313">
    <property type="protein sequence ID" value="GIX93929.1"/>
    <property type="molecule type" value="Genomic_DNA"/>
</dbReference>
<protein>
    <submittedName>
        <fullName evidence="1">Uncharacterized protein</fullName>
    </submittedName>
</protein>